<reference evidence="6" key="2">
    <citation type="submission" date="2025-09" db="UniProtKB">
        <authorList>
            <consortium name="Ensembl"/>
        </authorList>
    </citation>
    <scope>IDENTIFICATION</scope>
</reference>
<organism evidence="6 7">
    <name type="scientific">Cyclopterus lumpus</name>
    <name type="common">Lumpsucker</name>
    <dbReference type="NCBI Taxonomy" id="8103"/>
    <lineage>
        <taxon>Eukaryota</taxon>
        <taxon>Metazoa</taxon>
        <taxon>Chordata</taxon>
        <taxon>Craniata</taxon>
        <taxon>Vertebrata</taxon>
        <taxon>Euteleostomi</taxon>
        <taxon>Actinopterygii</taxon>
        <taxon>Neopterygii</taxon>
        <taxon>Teleostei</taxon>
        <taxon>Neoteleostei</taxon>
        <taxon>Acanthomorphata</taxon>
        <taxon>Eupercaria</taxon>
        <taxon>Perciformes</taxon>
        <taxon>Cottioidei</taxon>
        <taxon>Cottales</taxon>
        <taxon>Cyclopteridae</taxon>
        <taxon>Cyclopterus</taxon>
    </lineage>
</organism>
<dbReference type="InterPro" id="IPR016186">
    <property type="entry name" value="C-type_lectin-like/link_sf"/>
</dbReference>
<feature type="domain" description="C-type lectin" evidence="5">
    <location>
        <begin position="162"/>
        <end position="277"/>
    </location>
</feature>
<feature type="chain" id="PRO_5034398274" description="C-type lectin domain-containing protein" evidence="4">
    <location>
        <begin position="23"/>
        <end position="282"/>
    </location>
</feature>
<dbReference type="AlphaFoldDB" id="A0A8C3B6C9"/>
<keyword evidence="1" id="KW-0430">Lectin</keyword>
<keyword evidence="7" id="KW-1185">Reference proteome</keyword>
<evidence type="ECO:0000313" key="7">
    <source>
        <dbReference type="Proteomes" id="UP000694565"/>
    </source>
</evidence>
<proteinExistence type="predicted"/>
<feature type="coiled-coil region" evidence="3">
    <location>
        <begin position="41"/>
        <end position="124"/>
    </location>
</feature>
<dbReference type="InterPro" id="IPR033989">
    <property type="entry name" value="CD209-like_CTLD"/>
</dbReference>
<dbReference type="InterPro" id="IPR050111">
    <property type="entry name" value="C-type_lectin/snaclec_domain"/>
</dbReference>
<dbReference type="InterPro" id="IPR016187">
    <property type="entry name" value="CTDL_fold"/>
</dbReference>
<dbReference type="Ensembl" id="ENSCLMT00005052503.1">
    <property type="protein sequence ID" value="ENSCLMP00005050844.1"/>
    <property type="gene ID" value="ENSCLMG00005023043.1"/>
</dbReference>
<dbReference type="InterPro" id="IPR018378">
    <property type="entry name" value="C-type_lectin_CS"/>
</dbReference>
<keyword evidence="3" id="KW-0175">Coiled coil</keyword>
<evidence type="ECO:0000256" key="3">
    <source>
        <dbReference type="SAM" id="Coils"/>
    </source>
</evidence>
<dbReference type="SMART" id="SM00034">
    <property type="entry name" value="CLECT"/>
    <property type="match status" value="1"/>
</dbReference>
<dbReference type="GO" id="GO:0030246">
    <property type="term" value="F:carbohydrate binding"/>
    <property type="evidence" value="ECO:0007669"/>
    <property type="project" value="UniProtKB-KW"/>
</dbReference>
<dbReference type="SUPFAM" id="SSF56436">
    <property type="entry name" value="C-type lectin-like"/>
    <property type="match status" value="1"/>
</dbReference>
<evidence type="ECO:0000256" key="4">
    <source>
        <dbReference type="SAM" id="SignalP"/>
    </source>
</evidence>
<dbReference type="Gene3D" id="3.10.100.10">
    <property type="entry name" value="Mannose-Binding Protein A, subunit A"/>
    <property type="match status" value="1"/>
</dbReference>
<dbReference type="SUPFAM" id="SSF90257">
    <property type="entry name" value="Myosin rod fragments"/>
    <property type="match status" value="1"/>
</dbReference>
<evidence type="ECO:0000256" key="1">
    <source>
        <dbReference type="ARBA" id="ARBA00022734"/>
    </source>
</evidence>
<evidence type="ECO:0000313" key="6">
    <source>
        <dbReference type="Ensembl" id="ENSCLMP00005050844.1"/>
    </source>
</evidence>
<dbReference type="PROSITE" id="PS50041">
    <property type="entry name" value="C_TYPE_LECTIN_2"/>
    <property type="match status" value="1"/>
</dbReference>
<dbReference type="Pfam" id="PF00059">
    <property type="entry name" value="Lectin_C"/>
    <property type="match status" value="1"/>
</dbReference>
<sequence length="282" mass="33319">AVVLGLLCLLLLTGLMTSVCLCEYFCLFICLFMCQTVTKGNSEWETEMVQLQTSYTNLTRESDQLQTSYTNLTRERDQLQTSYTNLTRERDQLQTSNTNLINALDMLQKRVEELAKKRNDLQGKIRGNCLFLNFIVRINNLNLTYCYLSNPNQYTKQGWLYFSGSVYYISSLKKSWLESREDCVQRSADLVIISSEEEQNFVRNFLKHMWIGLTDRETEGRWKWVDGTPLTKSFWMPLEPNRHQLLRDEDCAEMSNYYLENSWNDDQCEHKKMWTCEKILPL</sequence>
<feature type="signal peptide" evidence="4">
    <location>
        <begin position="1"/>
        <end position="22"/>
    </location>
</feature>
<keyword evidence="4" id="KW-0732">Signal</keyword>
<keyword evidence="2" id="KW-1015">Disulfide bond</keyword>
<dbReference type="PROSITE" id="PS00615">
    <property type="entry name" value="C_TYPE_LECTIN_1"/>
    <property type="match status" value="1"/>
</dbReference>
<dbReference type="Proteomes" id="UP000694565">
    <property type="component" value="Unplaced"/>
</dbReference>
<accession>A0A8C3B6C9</accession>
<evidence type="ECO:0000259" key="5">
    <source>
        <dbReference type="PROSITE" id="PS50041"/>
    </source>
</evidence>
<dbReference type="Gene3D" id="1.20.5.400">
    <property type="match status" value="2"/>
</dbReference>
<name>A0A8C3B6C9_CYCLU</name>
<dbReference type="GeneTree" id="ENSGT01020000230338"/>
<evidence type="ECO:0000256" key="2">
    <source>
        <dbReference type="ARBA" id="ARBA00023157"/>
    </source>
</evidence>
<dbReference type="InterPro" id="IPR001304">
    <property type="entry name" value="C-type_lectin-like"/>
</dbReference>
<dbReference type="PANTHER" id="PTHR22803">
    <property type="entry name" value="MANNOSE, PHOSPHOLIPASE, LECTIN RECEPTOR RELATED"/>
    <property type="match status" value="1"/>
</dbReference>
<protein>
    <recommendedName>
        <fullName evidence="5">C-type lectin domain-containing protein</fullName>
    </recommendedName>
</protein>
<reference evidence="6" key="1">
    <citation type="submission" date="2025-08" db="UniProtKB">
        <authorList>
            <consortium name="Ensembl"/>
        </authorList>
    </citation>
    <scope>IDENTIFICATION</scope>
</reference>
<dbReference type="CDD" id="cd03590">
    <property type="entry name" value="CLECT_DC-SIGN_like"/>
    <property type="match status" value="1"/>
</dbReference>